<evidence type="ECO:0000256" key="1">
    <source>
        <dbReference type="SAM" id="Phobius"/>
    </source>
</evidence>
<reference evidence="2 3" key="1">
    <citation type="submission" date="2016-10" db="EMBL/GenBank/DDBJ databases">
        <authorList>
            <person name="de Groot N.N."/>
        </authorList>
    </citation>
    <scope>NUCLEOTIDE SEQUENCE [LARGE SCALE GENOMIC DNA]</scope>
    <source>
        <strain evidence="2 3">DSM 26130</strain>
    </source>
</reference>
<feature type="transmembrane region" description="Helical" evidence="1">
    <location>
        <begin position="41"/>
        <end position="59"/>
    </location>
</feature>
<dbReference type="AlphaFoldDB" id="A0A1I1PRP0"/>
<evidence type="ECO:0000313" key="3">
    <source>
        <dbReference type="Proteomes" id="UP000198598"/>
    </source>
</evidence>
<proteinExistence type="predicted"/>
<keyword evidence="1" id="KW-0472">Membrane</keyword>
<evidence type="ECO:0000313" key="2">
    <source>
        <dbReference type="EMBL" id="SFD08590.1"/>
    </source>
</evidence>
<name>A0A1I1PRP0_9BACT</name>
<sequence length="145" mass="16265">MRPIGVPMESRFYRHLTAAFSRVTYMIEVLLIAILSLVAQLVLPWWSLAIVSFLVCFWRSEKAGQAFFYGFYGIAVVWLIYALLIHFRTDGIFTGRMSELLFKMNSKVLPGLVTAILGGLVGGLSGLSGFYIKQATGKQIINHRT</sequence>
<keyword evidence="1" id="KW-1133">Transmembrane helix</keyword>
<gene>
    <name evidence="2" type="ORF">SAMN05216167_103251</name>
</gene>
<dbReference type="EMBL" id="FOLQ01000003">
    <property type="protein sequence ID" value="SFD08590.1"/>
    <property type="molecule type" value="Genomic_DNA"/>
</dbReference>
<dbReference type="STRING" id="662367.SAMN05216167_103251"/>
<accession>A0A1I1PRP0</accession>
<feature type="transmembrane region" description="Helical" evidence="1">
    <location>
        <begin position="108"/>
        <end position="132"/>
    </location>
</feature>
<feature type="transmembrane region" description="Helical" evidence="1">
    <location>
        <begin position="66"/>
        <end position="88"/>
    </location>
</feature>
<protein>
    <recommendedName>
        <fullName evidence="4">TIGR04086 family membrane protein</fullName>
    </recommendedName>
</protein>
<evidence type="ECO:0008006" key="4">
    <source>
        <dbReference type="Google" id="ProtNLM"/>
    </source>
</evidence>
<keyword evidence="1" id="KW-0812">Transmembrane</keyword>
<organism evidence="2 3">
    <name type="scientific">Spirosoma endophyticum</name>
    <dbReference type="NCBI Taxonomy" id="662367"/>
    <lineage>
        <taxon>Bacteria</taxon>
        <taxon>Pseudomonadati</taxon>
        <taxon>Bacteroidota</taxon>
        <taxon>Cytophagia</taxon>
        <taxon>Cytophagales</taxon>
        <taxon>Cytophagaceae</taxon>
        <taxon>Spirosoma</taxon>
    </lineage>
</organism>
<dbReference type="Proteomes" id="UP000198598">
    <property type="component" value="Unassembled WGS sequence"/>
</dbReference>
<feature type="transmembrane region" description="Helical" evidence="1">
    <location>
        <begin position="12"/>
        <end position="35"/>
    </location>
</feature>
<keyword evidence="3" id="KW-1185">Reference proteome</keyword>